<evidence type="ECO:0000256" key="1">
    <source>
        <dbReference type="SAM" id="Phobius"/>
    </source>
</evidence>
<sequence>MQKARSLYVPGCRHGCGRILVPKRPLDDQVVILFSSCPCVAPRKHLGDRMKLVLLLAVIVFHLSGLYLRVWKRKLKPPETQKSVKTADICVTDEWRSTSEVNCR</sequence>
<dbReference type="EMBL" id="GEZM01098117">
    <property type="protein sequence ID" value="JAV53987.1"/>
    <property type="molecule type" value="Transcribed_RNA"/>
</dbReference>
<keyword evidence="1" id="KW-1133">Transmembrane helix</keyword>
<evidence type="ECO:0000313" key="2">
    <source>
        <dbReference type="EMBL" id="JAV53987.1"/>
    </source>
</evidence>
<accession>A0A1Y1K581</accession>
<protein>
    <submittedName>
        <fullName evidence="2">Uncharacterized protein</fullName>
    </submittedName>
</protein>
<dbReference type="AlphaFoldDB" id="A0A1Y1K581"/>
<name>A0A1Y1K581_PHOPY</name>
<proteinExistence type="predicted"/>
<organism evidence="2">
    <name type="scientific">Photinus pyralis</name>
    <name type="common">Common eastern firefly</name>
    <name type="synonym">Lampyris pyralis</name>
    <dbReference type="NCBI Taxonomy" id="7054"/>
    <lineage>
        <taxon>Eukaryota</taxon>
        <taxon>Metazoa</taxon>
        <taxon>Ecdysozoa</taxon>
        <taxon>Arthropoda</taxon>
        <taxon>Hexapoda</taxon>
        <taxon>Insecta</taxon>
        <taxon>Pterygota</taxon>
        <taxon>Neoptera</taxon>
        <taxon>Endopterygota</taxon>
        <taxon>Coleoptera</taxon>
        <taxon>Polyphaga</taxon>
        <taxon>Elateriformia</taxon>
        <taxon>Elateroidea</taxon>
        <taxon>Lampyridae</taxon>
        <taxon>Lampyrinae</taxon>
        <taxon>Photinus</taxon>
    </lineage>
</organism>
<reference evidence="2" key="1">
    <citation type="journal article" date="2016" name="Sci. Rep.">
        <title>Molecular characterization of firefly nuptial gifts: a multi-omics approach sheds light on postcopulatory sexual selection.</title>
        <authorList>
            <person name="Al-Wathiqui N."/>
            <person name="Fallon T.R."/>
            <person name="South A."/>
            <person name="Weng J.K."/>
            <person name="Lewis S.M."/>
        </authorList>
    </citation>
    <scope>NUCLEOTIDE SEQUENCE</scope>
</reference>
<feature type="transmembrane region" description="Helical" evidence="1">
    <location>
        <begin position="52"/>
        <end position="70"/>
    </location>
</feature>
<keyword evidence="1" id="KW-0472">Membrane</keyword>
<keyword evidence="1" id="KW-0812">Transmembrane</keyword>